<evidence type="ECO:0000313" key="6">
    <source>
        <dbReference type="EMBL" id="GAA1723889.1"/>
    </source>
</evidence>
<keyword evidence="2" id="KW-0805">Transcription regulation</keyword>
<evidence type="ECO:0000256" key="2">
    <source>
        <dbReference type="ARBA" id="ARBA00023015"/>
    </source>
</evidence>
<proteinExistence type="inferred from homology"/>
<name>A0ABP4VHN3_9ACTN</name>
<evidence type="ECO:0000256" key="1">
    <source>
        <dbReference type="ARBA" id="ARBA00010641"/>
    </source>
</evidence>
<keyword evidence="4" id="KW-0804">Transcription</keyword>
<dbReference type="InterPro" id="IPR036388">
    <property type="entry name" value="WH-like_DNA-bd_sf"/>
</dbReference>
<protein>
    <recommendedName>
        <fullName evidence="5">RNA polymerase sigma factor 70 region 4 type 2 domain-containing protein</fullName>
    </recommendedName>
</protein>
<evidence type="ECO:0000313" key="7">
    <source>
        <dbReference type="Proteomes" id="UP001501057"/>
    </source>
</evidence>
<evidence type="ECO:0000256" key="3">
    <source>
        <dbReference type="ARBA" id="ARBA00023082"/>
    </source>
</evidence>
<keyword evidence="3" id="KW-0731">Sigma factor</keyword>
<dbReference type="EMBL" id="BAAAME010000001">
    <property type="protein sequence ID" value="GAA1723889.1"/>
    <property type="molecule type" value="Genomic_DNA"/>
</dbReference>
<organism evidence="6 7">
    <name type="scientific">Aeromicrobium alkaliterrae</name>
    <dbReference type="NCBI Taxonomy" id="302168"/>
    <lineage>
        <taxon>Bacteria</taxon>
        <taxon>Bacillati</taxon>
        <taxon>Actinomycetota</taxon>
        <taxon>Actinomycetes</taxon>
        <taxon>Propionibacteriales</taxon>
        <taxon>Nocardioidaceae</taxon>
        <taxon>Aeromicrobium</taxon>
    </lineage>
</organism>
<sequence length="187" mass="21310">MSPTLWVRLDRGVWWVDEPSFEAFFHLMFPRLSRYAQRRVDPMAAEDLAAAALETIWNKDVDTPADDVAHRKLQSLAYRVLEGHLRNGVRGAARRSRVVEAVADEVLARPHDPDVAEVVTTDSWPEWAESLSYSDRDVLELVVDGYRVSEIAIILDCSPGAVTMRLRRAKRNARLLFDRRVGTHDDS</sequence>
<accession>A0ABP4VHN3</accession>
<dbReference type="SUPFAM" id="SSF46894">
    <property type="entry name" value="C-terminal effector domain of the bipartite response regulators"/>
    <property type="match status" value="1"/>
</dbReference>
<feature type="domain" description="RNA polymerase sigma factor 70 region 4 type 2" evidence="5">
    <location>
        <begin position="129"/>
        <end position="171"/>
    </location>
</feature>
<dbReference type="SUPFAM" id="SSF88946">
    <property type="entry name" value="Sigma2 domain of RNA polymerase sigma factors"/>
    <property type="match status" value="1"/>
</dbReference>
<dbReference type="Pfam" id="PF08281">
    <property type="entry name" value="Sigma70_r4_2"/>
    <property type="match status" value="1"/>
</dbReference>
<comment type="similarity">
    <text evidence="1">Belongs to the sigma-70 factor family. ECF subfamily.</text>
</comment>
<comment type="caution">
    <text evidence="6">The sequence shown here is derived from an EMBL/GenBank/DDBJ whole genome shotgun (WGS) entry which is preliminary data.</text>
</comment>
<dbReference type="InterPro" id="IPR013325">
    <property type="entry name" value="RNA_pol_sigma_r2"/>
</dbReference>
<evidence type="ECO:0000256" key="4">
    <source>
        <dbReference type="ARBA" id="ARBA00023163"/>
    </source>
</evidence>
<reference evidence="7" key="1">
    <citation type="journal article" date="2019" name="Int. J. Syst. Evol. Microbiol.">
        <title>The Global Catalogue of Microorganisms (GCM) 10K type strain sequencing project: providing services to taxonomists for standard genome sequencing and annotation.</title>
        <authorList>
            <consortium name="The Broad Institute Genomics Platform"/>
            <consortium name="The Broad Institute Genome Sequencing Center for Infectious Disease"/>
            <person name="Wu L."/>
            <person name="Ma J."/>
        </authorList>
    </citation>
    <scope>NUCLEOTIDE SEQUENCE [LARGE SCALE GENOMIC DNA]</scope>
    <source>
        <strain evidence="7">JCM 13518</strain>
    </source>
</reference>
<keyword evidence="7" id="KW-1185">Reference proteome</keyword>
<dbReference type="InterPro" id="IPR016032">
    <property type="entry name" value="Sig_transdc_resp-reg_C-effctor"/>
</dbReference>
<evidence type="ECO:0000259" key="5">
    <source>
        <dbReference type="Pfam" id="PF08281"/>
    </source>
</evidence>
<dbReference type="Gene3D" id="1.10.1740.10">
    <property type="match status" value="1"/>
</dbReference>
<gene>
    <name evidence="6" type="ORF">GCM10009710_00810</name>
</gene>
<dbReference type="Gene3D" id="1.10.10.10">
    <property type="entry name" value="Winged helix-like DNA-binding domain superfamily/Winged helix DNA-binding domain"/>
    <property type="match status" value="1"/>
</dbReference>
<dbReference type="InterPro" id="IPR013249">
    <property type="entry name" value="RNA_pol_sigma70_r4_t2"/>
</dbReference>
<dbReference type="Proteomes" id="UP001501057">
    <property type="component" value="Unassembled WGS sequence"/>
</dbReference>